<feature type="transmembrane region" description="Helical" evidence="1">
    <location>
        <begin position="168"/>
        <end position="189"/>
    </location>
</feature>
<reference evidence="2 3" key="1">
    <citation type="submission" date="2015-09" db="EMBL/GenBank/DDBJ databases">
        <authorList>
            <consortium name="Pathogen Informatics"/>
        </authorList>
    </citation>
    <scope>NUCLEOTIDE SEQUENCE [LARGE SCALE GENOMIC DNA]</scope>
    <source>
        <strain evidence="2 3">2789STDY5834908</strain>
    </source>
</reference>
<dbReference type="Proteomes" id="UP000095564">
    <property type="component" value="Unassembled WGS sequence"/>
</dbReference>
<dbReference type="OrthoDB" id="2939831at2"/>
<dbReference type="RefSeq" id="WP_055057093.1">
    <property type="nucleotide sequence ID" value="NZ_CZAU01000014.1"/>
</dbReference>
<dbReference type="GO" id="GO:0005886">
    <property type="term" value="C:plasma membrane"/>
    <property type="evidence" value="ECO:0007669"/>
    <property type="project" value="UniProtKB-SubCell"/>
</dbReference>
<feature type="transmembrane region" description="Helical" evidence="1">
    <location>
        <begin position="357"/>
        <end position="383"/>
    </location>
</feature>
<accession>A0A174PC85</accession>
<proteinExistence type="predicted"/>
<dbReference type="GeneID" id="96230189"/>
<feature type="transmembrane region" description="Helical" evidence="1">
    <location>
        <begin position="210"/>
        <end position="232"/>
    </location>
</feature>
<dbReference type="EMBL" id="CZAU01000014">
    <property type="protein sequence ID" value="CUP56015.1"/>
    <property type="molecule type" value="Genomic_DNA"/>
</dbReference>
<keyword evidence="1" id="KW-0472">Membrane</keyword>
<evidence type="ECO:0000313" key="3">
    <source>
        <dbReference type="Proteomes" id="UP000095564"/>
    </source>
</evidence>
<organism evidence="2 3">
    <name type="scientific">Anaerostipes hadrus</name>
    <dbReference type="NCBI Taxonomy" id="649756"/>
    <lineage>
        <taxon>Bacteria</taxon>
        <taxon>Bacillati</taxon>
        <taxon>Bacillota</taxon>
        <taxon>Clostridia</taxon>
        <taxon>Lachnospirales</taxon>
        <taxon>Lachnospiraceae</taxon>
        <taxon>Anaerostipes</taxon>
    </lineage>
</organism>
<protein>
    <submittedName>
        <fullName evidence="2">ABC-type transport system involved in multi-copper enzyme maturation, permease component</fullName>
    </submittedName>
</protein>
<name>A0A174PC85_ANAHA</name>
<feature type="transmembrane region" description="Helical" evidence="1">
    <location>
        <begin position="268"/>
        <end position="295"/>
    </location>
</feature>
<feature type="transmembrane region" description="Helical" evidence="1">
    <location>
        <begin position="302"/>
        <end position="320"/>
    </location>
</feature>
<dbReference type="Pfam" id="PF12679">
    <property type="entry name" value="ABC2_membrane_2"/>
    <property type="match status" value="1"/>
</dbReference>
<dbReference type="AlphaFoldDB" id="A0A174PC85"/>
<dbReference type="GO" id="GO:0140359">
    <property type="term" value="F:ABC-type transporter activity"/>
    <property type="evidence" value="ECO:0007669"/>
    <property type="project" value="InterPro"/>
</dbReference>
<evidence type="ECO:0000256" key="1">
    <source>
        <dbReference type="SAM" id="Phobius"/>
    </source>
</evidence>
<sequence>MTSLIKFELGKILRNRTVFGGIVVGCLVLLGIFFVGYHYSQLSMSEASNKKKGFEKSLDVIIDEKYSGEFTDEKVKMILSDSMNNFQENEEQKVVNKPFYPFYWEMGDTFFSKDAENVYSEMIEQVNKGQRLTIEDVDLYSLDEAGFKKFDTPLTLGNYVPWTDLYRVLGYIYALLSIITILVSSIVFSDDNSKNINQILLVTKYGRNKMIFAKLIATSIITVSLFIIFQLVNIGVFSTMYDMSGWNSDIQTNLSLGLFDFPLQYNHIQIYFLILVMQLVGIGFVESVTLLISALMHSSMSVLAVSLGVYILPLLLVQMIKTGVGNKILYLFPINNLNVQNILGILYSKDAFFFHSFFINIGFIFIFQLLIRVGMQLYCFIYIKHWKF</sequence>
<evidence type="ECO:0000313" key="2">
    <source>
        <dbReference type="EMBL" id="CUP56015.1"/>
    </source>
</evidence>
<keyword evidence="1" id="KW-0812">Transmembrane</keyword>
<keyword evidence="1" id="KW-1133">Transmembrane helix</keyword>
<feature type="transmembrane region" description="Helical" evidence="1">
    <location>
        <begin position="18"/>
        <end position="39"/>
    </location>
</feature>
<gene>
    <name evidence="2" type="ORF">ERS852520_01645</name>
</gene>